<dbReference type="GO" id="GO:0005576">
    <property type="term" value="C:extracellular region"/>
    <property type="evidence" value="ECO:0007669"/>
    <property type="project" value="UniProtKB-SubCell"/>
</dbReference>
<evidence type="ECO:0000256" key="5">
    <source>
        <dbReference type="RuleBase" id="RU362066"/>
    </source>
</evidence>
<sequence>MAGITGIGSGIDIDSLVSGMVAAERAPKETQLARLEKQTTTKITSLGSLRSAMSTFQSALEALNKPELFKARSTNVSSKDVLTATASTSAGSGNYQIEVTALAASSKVVLGAIAPNARLGAGSLEITVGASDPIAITVAEPNDTLADVRDSINKAGASEGLTATIVTDTQGQRLVLSSTKTGRGEDISVVAIPAPGEANQSLSRLAFDPEAAPLAEDHPDYAASARMITLAASAELSIDGLLVESTTNKVEGAIEGVTLDLKAKTEMNKPLTVGVTLDKGGVTSNVQKFVDAYNKLMGVISSETNITQVGQGKAPVVGGLVGDATARTVQRSIQEELARTSDGAFRALSDIGVTTQRDGTLKIDSAKLEKALSNGFEDVAGLFTGDEGLAGRLSEKLQPYTKTGGILQQRYESMTSTITSIDKQRADLERRVTSLQERLYKQFNAMDQLVGQLANTSNSLLASLENLPWAASNSKK</sequence>
<evidence type="ECO:0000256" key="3">
    <source>
        <dbReference type="ARBA" id="ARBA00023054"/>
    </source>
</evidence>
<dbReference type="GO" id="GO:0009424">
    <property type="term" value="C:bacterial-type flagellum hook"/>
    <property type="evidence" value="ECO:0007669"/>
    <property type="project" value="UniProtKB-UniRule"/>
</dbReference>
<evidence type="ECO:0000256" key="2">
    <source>
        <dbReference type="ARBA" id="ARBA00011255"/>
    </source>
</evidence>
<comment type="caution">
    <text evidence="8">The sequence shown here is derived from an EMBL/GenBank/DDBJ whole genome shotgun (WGS) entry which is preliminary data.</text>
</comment>
<protein>
    <recommendedName>
        <fullName evidence="5">Flagellar hook-associated protein 2</fullName>
        <shortName evidence="5">HAP2</shortName>
    </recommendedName>
    <alternativeName>
        <fullName evidence="5">Flagellar cap protein</fullName>
    </alternativeName>
</protein>
<evidence type="ECO:0000313" key="9">
    <source>
        <dbReference type="Proteomes" id="UP001161139"/>
    </source>
</evidence>
<evidence type="ECO:0000313" key="8">
    <source>
        <dbReference type="EMBL" id="MDH0688226.1"/>
    </source>
</evidence>
<dbReference type="AlphaFoldDB" id="A0ABD4XZT7"/>
<comment type="subunit">
    <text evidence="2 5">Homopentamer.</text>
</comment>
<dbReference type="EMBL" id="JAOCDG010000012">
    <property type="protein sequence ID" value="MDH0688226.1"/>
    <property type="molecule type" value="Genomic_DNA"/>
</dbReference>
<comment type="function">
    <text evidence="5">Required for morphogenesis and for the elongation of the flagellar filament by facilitating polymerization of the flagellin monomers at the tip of growing filament. Forms a capping structure, which prevents flagellin subunits (transported through the central channel of the flagellum) from leaking out without polymerization at the distal end.</text>
</comment>
<keyword evidence="4 5" id="KW-0975">Bacterial flagellum</keyword>
<gene>
    <name evidence="8" type="primary">fliD</name>
    <name evidence="8" type="ORF">N5D09_09025</name>
</gene>
<dbReference type="InterPro" id="IPR010810">
    <property type="entry name" value="Flagellin_hook_IN_motif"/>
</dbReference>
<dbReference type="InterPro" id="IPR010809">
    <property type="entry name" value="FliD_C"/>
</dbReference>
<evidence type="ECO:0000256" key="4">
    <source>
        <dbReference type="ARBA" id="ARBA00023143"/>
    </source>
</evidence>
<evidence type="ECO:0000259" key="7">
    <source>
        <dbReference type="Pfam" id="PF07195"/>
    </source>
</evidence>
<keyword evidence="3" id="KW-0175">Coiled coil</keyword>
<keyword evidence="8" id="KW-0282">Flagellum</keyword>
<name>A0ABD4XZT7_STUST</name>
<dbReference type="Pfam" id="PF02465">
    <property type="entry name" value="FliD_N"/>
    <property type="match status" value="1"/>
</dbReference>
<comment type="similarity">
    <text evidence="1 5">Belongs to the FliD family.</text>
</comment>
<dbReference type="Pfam" id="PF07195">
    <property type="entry name" value="FliD_C"/>
    <property type="match status" value="1"/>
</dbReference>
<dbReference type="PANTHER" id="PTHR30288">
    <property type="entry name" value="FLAGELLAR CAP/ASSEMBLY PROTEIN FLID"/>
    <property type="match status" value="1"/>
</dbReference>
<feature type="domain" description="Flagellar hook-associated protein 2 C-terminal" evidence="7">
    <location>
        <begin position="231"/>
        <end position="454"/>
    </location>
</feature>
<feature type="domain" description="Flagellar hook-associated protein 2 N-terminal" evidence="6">
    <location>
        <begin position="9"/>
        <end position="105"/>
    </location>
</feature>
<dbReference type="RefSeq" id="WP_279649213.1">
    <property type="nucleotide sequence ID" value="NZ_JAOCDG010000012.1"/>
</dbReference>
<keyword evidence="8" id="KW-0969">Cilium</keyword>
<dbReference type="Pfam" id="PF07196">
    <property type="entry name" value="Flagellin_IN"/>
    <property type="match status" value="1"/>
</dbReference>
<evidence type="ECO:0000256" key="1">
    <source>
        <dbReference type="ARBA" id="ARBA00009764"/>
    </source>
</evidence>
<dbReference type="InterPro" id="IPR003481">
    <property type="entry name" value="FliD_N"/>
</dbReference>
<dbReference type="Proteomes" id="UP001161139">
    <property type="component" value="Unassembled WGS sequence"/>
</dbReference>
<keyword evidence="8" id="KW-0966">Cell projection</keyword>
<proteinExistence type="inferred from homology"/>
<dbReference type="PANTHER" id="PTHR30288:SF0">
    <property type="entry name" value="FLAGELLAR HOOK-ASSOCIATED PROTEIN 2"/>
    <property type="match status" value="1"/>
</dbReference>
<accession>A0ABD4XZT7</accession>
<organism evidence="8 9">
    <name type="scientific">Stutzerimonas stutzeri</name>
    <name type="common">Pseudomonas stutzeri</name>
    <dbReference type="NCBI Taxonomy" id="316"/>
    <lineage>
        <taxon>Bacteria</taxon>
        <taxon>Pseudomonadati</taxon>
        <taxon>Pseudomonadota</taxon>
        <taxon>Gammaproteobacteria</taxon>
        <taxon>Pseudomonadales</taxon>
        <taxon>Pseudomonadaceae</taxon>
        <taxon>Stutzerimonas</taxon>
    </lineage>
</organism>
<reference evidence="8" key="1">
    <citation type="submission" date="2022-09" db="EMBL/GenBank/DDBJ databases">
        <title>Intensive care unit water sources are persistently colonized with multi-drug resistant bacteria and are the site of extensive horizontal gene transfer of antibiotic resistance genes.</title>
        <authorList>
            <person name="Diorio-Toth L."/>
        </authorList>
    </citation>
    <scope>NUCLEOTIDE SEQUENCE</scope>
    <source>
        <strain evidence="8">GD03864</strain>
    </source>
</reference>
<dbReference type="InterPro" id="IPR040026">
    <property type="entry name" value="FliD"/>
</dbReference>
<comment type="subcellular location">
    <subcellularLocation>
        <location evidence="5">Secreted</location>
    </subcellularLocation>
    <subcellularLocation>
        <location evidence="5">Bacterial flagellum</location>
    </subcellularLocation>
</comment>
<keyword evidence="5" id="KW-0964">Secreted</keyword>
<evidence type="ECO:0000259" key="6">
    <source>
        <dbReference type="Pfam" id="PF02465"/>
    </source>
</evidence>